<dbReference type="InterPro" id="IPR027417">
    <property type="entry name" value="P-loop_NTPase"/>
</dbReference>
<dbReference type="Gene3D" id="3.40.50.300">
    <property type="entry name" value="P-loop containing nucleotide triphosphate hydrolases"/>
    <property type="match status" value="1"/>
</dbReference>
<dbReference type="Proteomes" id="UP001500320">
    <property type="component" value="Unassembled WGS sequence"/>
</dbReference>
<accession>A0ABP6MLU2</accession>
<organism evidence="1 2">
    <name type="scientific">Planomonospora alba</name>
    <dbReference type="NCBI Taxonomy" id="161354"/>
    <lineage>
        <taxon>Bacteria</taxon>
        <taxon>Bacillati</taxon>
        <taxon>Actinomycetota</taxon>
        <taxon>Actinomycetes</taxon>
        <taxon>Streptosporangiales</taxon>
        <taxon>Streptosporangiaceae</taxon>
        <taxon>Planomonospora</taxon>
    </lineage>
</organism>
<dbReference type="SUPFAM" id="SSF53795">
    <property type="entry name" value="PEP carboxykinase-like"/>
    <property type="match status" value="1"/>
</dbReference>
<protein>
    <submittedName>
        <fullName evidence="1">Uncharacterized protein</fullName>
    </submittedName>
</protein>
<evidence type="ECO:0000313" key="2">
    <source>
        <dbReference type="Proteomes" id="UP001500320"/>
    </source>
</evidence>
<gene>
    <name evidence="1" type="ORF">GCM10010466_07150</name>
</gene>
<reference evidence="2" key="1">
    <citation type="journal article" date="2019" name="Int. J. Syst. Evol. Microbiol.">
        <title>The Global Catalogue of Microorganisms (GCM) 10K type strain sequencing project: providing services to taxonomists for standard genome sequencing and annotation.</title>
        <authorList>
            <consortium name="The Broad Institute Genomics Platform"/>
            <consortium name="The Broad Institute Genome Sequencing Center for Infectious Disease"/>
            <person name="Wu L."/>
            <person name="Ma J."/>
        </authorList>
    </citation>
    <scope>NUCLEOTIDE SEQUENCE [LARGE SCALE GENOMIC DNA]</scope>
    <source>
        <strain evidence="2">JCM 9373</strain>
    </source>
</reference>
<comment type="caution">
    <text evidence="1">The sequence shown here is derived from an EMBL/GenBank/DDBJ whole genome shotgun (WGS) entry which is preliminary data.</text>
</comment>
<dbReference type="EMBL" id="BAAAUT010000004">
    <property type="protein sequence ID" value="GAA3118824.1"/>
    <property type="molecule type" value="Genomic_DNA"/>
</dbReference>
<proteinExistence type="predicted"/>
<sequence length="347" mass="36284">MESDVDLLLGGFRLRLVAESRKLLEHVTSVMVPPCETTAHLPGADWTVMAEEADPPTPDDADAVFSDRPVLAFPYGGPRIAVVTAGDGCLRVMGAYRPDAATAVIEADTAGRTTRVVLPAGDEASVRWADWLVRVFFASRMLASGWRMLHASAVAVNGSAVLFLAGQGGGKSTLAHRACTELGAAFLADDLVLLGPDRTVVGWPTRVSLPEELVTGPAGTAPGRRRIVFSPADHRALLNGERSSPVPLGAVVTVVPTADGKAPTVERVDSLRAEESAALDIPAQRLHTGDLLGLTGGPRPAGRGVSVTRELLGGVPAARLRIGDLRTLPHAPVWEALSDLLSPLGAP</sequence>
<keyword evidence="2" id="KW-1185">Reference proteome</keyword>
<evidence type="ECO:0000313" key="1">
    <source>
        <dbReference type="EMBL" id="GAA3118824.1"/>
    </source>
</evidence>
<name>A0ABP6MLU2_9ACTN</name>